<gene>
    <name evidence="3" type="ORF">METZ01_LOCUS113024</name>
</gene>
<dbReference type="InterPro" id="IPR042098">
    <property type="entry name" value="TauD-like_sf"/>
</dbReference>
<evidence type="ECO:0000313" key="3">
    <source>
        <dbReference type="EMBL" id="SVA60170.1"/>
    </source>
</evidence>
<name>A0A381X6B9_9ZZZZ</name>
<dbReference type="AlphaFoldDB" id="A0A381X6B9"/>
<accession>A0A381X6B9</accession>
<sequence length="378" mass="43073">MRAVTNILRLNKNNRGLRFNSSIRIPMINPVWWTGHFPIDESKFIIDCSKYDLNSSELSSELTTKINTTFNKIGLVKLTNTKLNDLNIMQSHANKILGGKMKYNGGANSRGAIAKNVYDTGAPSEAHLHYHHEMAYVGKSVKSIAFCCSKATNNKGFMYVSENTGVTNDILKTEVGRKLKEKGICYIRCLTDRDVCKNLPKGWNGLDEFGIYNHWQKSFGVETPEEVEKLAAERGLQVEWGKDRYCKTKYYTDAFEYHPQTGENHLYSSVADDSIWFDTWPGVKDLPTMTFFNSTNMRERPLKITYGDDTELSRSDLIDFVSVYDNHGLPIRWNVGDIVAICNYRWAHGRPAYSLEEGEGRELGVILGPEYNRIGSKW</sequence>
<dbReference type="PANTHER" id="PTHR10696">
    <property type="entry name" value="GAMMA-BUTYROBETAINE HYDROXYLASE-RELATED"/>
    <property type="match status" value="1"/>
</dbReference>
<dbReference type="InterPro" id="IPR050411">
    <property type="entry name" value="AlphaKG_dependent_hydroxylases"/>
</dbReference>
<proteinExistence type="predicted"/>
<dbReference type="SUPFAM" id="SSF51197">
    <property type="entry name" value="Clavaminate synthase-like"/>
    <property type="match status" value="1"/>
</dbReference>
<dbReference type="InterPro" id="IPR003819">
    <property type="entry name" value="TauD/TfdA-like"/>
</dbReference>
<dbReference type="Gene3D" id="3.60.130.10">
    <property type="entry name" value="Clavaminate synthase-like"/>
    <property type="match status" value="1"/>
</dbReference>
<dbReference type="Pfam" id="PF02668">
    <property type="entry name" value="TauD"/>
    <property type="match status" value="1"/>
</dbReference>
<protein>
    <recommendedName>
        <fullName evidence="2">TauD/TfdA-like domain-containing protein</fullName>
    </recommendedName>
</protein>
<keyword evidence="1" id="KW-0560">Oxidoreductase</keyword>
<dbReference type="GO" id="GO:0016491">
    <property type="term" value="F:oxidoreductase activity"/>
    <property type="evidence" value="ECO:0007669"/>
    <property type="project" value="UniProtKB-KW"/>
</dbReference>
<feature type="domain" description="TauD/TfdA-like" evidence="2">
    <location>
        <begin position="52"/>
        <end position="363"/>
    </location>
</feature>
<organism evidence="3">
    <name type="scientific">marine metagenome</name>
    <dbReference type="NCBI Taxonomy" id="408172"/>
    <lineage>
        <taxon>unclassified sequences</taxon>
        <taxon>metagenomes</taxon>
        <taxon>ecological metagenomes</taxon>
    </lineage>
</organism>
<dbReference type="PANTHER" id="PTHR10696:SF21">
    <property type="entry name" value="TAUD_TFDA-LIKE DOMAIN-CONTAINING PROTEIN"/>
    <property type="match status" value="1"/>
</dbReference>
<reference evidence="3" key="1">
    <citation type="submission" date="2018-05" db="EMBL/GenBank/DDBJ databases">
        <authorList>
            <person name="Lanie J.A."/>
            <person name="Ng W.-L."/>
            <person name="Kazmierczak K.M."/>
            <person name="Andrzejewski T.M."/>
            <person name="Davidsen T.M."/>
            <person name="Wayne K.J."/>
            <person name="Tettelin H."/>
            <person name="Glass J.I."/>
            <person name="Rusch D."/>
            <person name="Podicherti R."/>
            <person name="Tsui H.-C.T."/>
            <person name="Winkler M.E."/>
        </authorList>
    </citation>
    <scope>NUCLEOTIDE SEQUENCE</scope>
</reference>
<evidence type="ECO:0000256" key="1">
    <source>
        <dbReference type="ARBA" id="ARBA00023002"/>
    </source>
</evidence>
<dbReference type="EMBL" id="UINC01014041">
    <property type="protein sequence ID" value="SVA60170.1"/>
    <property type="molecule type" value="Genomic_DNA"/>
</dbReference>
<evidence type="ECO:0000259" key="2">
    <source>
        <dbReference type="Pfam" id="PF02668"/>
    </source>
</evidence>